<keyword evidence="6" id="KW-1185">Reference proteome</keyword>
<dbReference type="Gene3D" id="1.10.443.10">
    <property type="entry name" value="Intergrase catalytic core"/>
    <property type="match status" value="1"/>
</dbReference>
<keyword evidence="3" id="KW-0233">DNA recombination</keyword>
<reference evidence="5 6" key="1">
    <citation type="journal article" date="2014" name="Int. J. Syst. Evol. Microbiol.">
        <title>Complete genome sequence of Corynebacterium casei LMG S-19264T (=DSM 44701T), isolated from a smear-ripened cheese.</title>
        <authorList>
            <consortium name="US DOE Joint Genome Institute (JGI-PGF)"/>
            <person name="Walter F."/>
            <person name="Albersmeier A."/>
            <person name="Kalinowski J."/>
            <person name="Ruckert C."/>
        </authorList>
    </citation>
    <scope>NUCLEOTIDE SEQUENCE [LARGE SCALE GENOMIC DNA]</scope>
    <source>
        <strain evidence="5 6">CGMCC 1.15896</strain>
    </source>
</reference>
<organism evidence="5 6">
    <name type="scientific">Pelagibacterium lentulum</name>
    <dbReference type="NCBI Taxonomy" id="2029865"/>
    <lineage>
        <taxon>Bacteria</taxon>
        <taxon>Pseudomonadati</taxon>
        <taxon>Pseudomonadota</taxon>
        <taxon>Alphaproteobacteria</taxon>
        <taxon>Hyphomicrobiales</taxon>
        <taxon>Devosiaceae</taxon>
        <taxon>Pelagibacterium</taxon>
    </lineage>
</organism>
<comment type="caution">
    <text evidence="5">The sequence shown here is derived from an EMBL/GenBank/DDBJ whole genome shotgun (WGS) entry which is preliminary data.</text>
</comment>
<dbReference type="EMBL" id="BMKB01000001">
    <property type="protein sequence ID" value="GGA41026.1"/>
    <property type="molecule type" value="Genomic_DNA"/>
</dbReference>
<dbReference type="GO" id="GO:0006310">
    <property type="term" value="P:DNA recombination"/>
    <property type="evidence" value="ECO:0007669"/>
    <property type="project" value="UniProtKB-KW"/>
</dbReference>
<dbReference type="InterPro" id="IPR013762">
    <property type="entry name" value="Integrase-like_cat_sf"/>
</dbReference>
<dbReference type="InterPro" id="IPR002104">
    <property type="entry name" value="Integrase_catalytic"/>
</dbReference>
<dbReference type="InterPro" id="IPR050808">
    <property type="entry name" value="Phage_Integrase"/>
</dbReference>
<evidence type="ECO:0000313" key="5">
    <source>
        <dbReference type="EMBL" id="GGA41026.1"/>
    </source>
</evidence>
<evidence type="ECO:0000256" key="1">
    <source>
        <dbReference type="ARBA" id="ARBA00008857"/>
    </source>
</evidence>
<dbReference type="RefSeq" id="WP_308788777.1">
    <property type="nucleotide sequence ID" value="NZ_BMKB01000001.1"/>
</dbReference>
<gene>
    <name evidence="5" type="ORF">GCM10011499_08250</name>
</gene>
<dbReference type="PROSITE" id="PS51898">
    <property type="entry name" value="TYR_RECOMBINASE"/>
    <property type="match status" value="1"/>
</dbReference>
<comment type="similarity">
    <text evidence="1">Belongs to the 'phage' integrase family.</text>
</comment>
<dbReference type="GO" id="GO:0015074">
    <property type="term" value="P:DNA integration"/>
    <property type="evidence" value="ECO:0007669"/>
    <property type="project" value="UniProtKB-KW"/>
</dbReference>
<evidence type="ECO:0000256" key="2">
    <source>
        <dbReference type="ARBA" id="ARBA00022908"/>
    </source>
</evidence>
<evidence type="ECO:0000313" key="6">
    <source>
        <dbReference type="Proteomes" id="UP000596977"/>
    </source>
</evidence>
<dbReference type="InterPro" id="IPR011010">
    <property type="entry name" value="DNA_brk_join_enz"/>
</dbReference>
<dbReference type="GO" id="GO:0003677">
    <property type="term" value="F:DNA binding"/>
    <property type="evidence" value="ECO:0007669"/>
    <property type="project" value="InterPro"/>
</dbReference>
<dbReference type="SUPFAM" id="SSF56349">
    <property type="entry name" value="DNA breaking-rejoining enzymes"/>
    <property type="match status" value="1"/>
</dbReference>
<dbReference type="Proteomes" id="UP000596977">
    <property type="component" value="Unassembled WGS sequence"/>
</dbReference>
<evidence type="ECO:0000259" key="4">
    <source>
        <dbReference type="PROSITE" id="PS51898"/>
    </source>
</evidence>
<keyword evidence="2" id="KW-0229">DNA integration</keyword>
<proteinExistence type="inferred from homology"/>
<sequence>MIGGVFRLAIATLRAETDPPLPLRSALLPPKVTGRAAIVDERKFGRLLVVIDEYDGWPTIKAALQFLALTCVRPGEVRGTTRDEFDVKKAVWHIPAERMKMRVPHDVPLSKQALRVLGEVWPLSEHGCLVFSSIRSTRRPISENAMNAALRRMGYGKDEVTAHGFRVTASTILNQRGYKPDVMEAVLARQDRNAIRRTYNRATYFDQRVVLMQEWAGLLDGLKASCSERTQA</sequence>
<dbReference type="PANTHER" id="PTHR30629:SF2">
    <property type="entry name" value="PROPHAGE INTEGRASE INTS-RELATED"/>
    <property type="match status" value="1"/>
</dbReference>
<name>A0A916R6F6_9HYPH</name>
<evidence type="ECO:0000256" key="3">
    <source>
        <dbReference type="ARBA" id="ARBA00023172"/>
    </source>
</evidence>
<protein>
    <recommendedName>
        <fullName evidence="4">Tyr recombinase domain-containing protein</fullName>
    </recommendedName>
</protein>
<dbReference type="AlphaFoldDB" id="A0A916R6F6"/>
<dbReference type="PANTHER" id="PTHR30629">
    <property type="entry name" value="PROPHAGE INTEGRASE"/>
    <property type="match status" value="1"/>
</dbReference>
<dbReference type="CDD" id="cd00801">
    <property type="entry name" value="INT_P4_C"/>
    <property type="match status" value="1"/>
</dbReference>
<dbReference type="Pfam" id="PF00589">
    <property type="entry name" value="Phage_integrase"/>
    <property type="match status" value="1"/>
</dbReference>
<feature type="domain" description="Tyr recombinase" evidence="4">
    <location>
        <begin position="34"/>
        <end position="212"/>
    </location>
</feature>
<accession>A0A916R6F6</accession>